<dbReference type="GO" id="GO:0004252">
    <property type="term" value="F:serine-type endopeptidase activity"/>
    <property type="evidence" value="ECO:0007669"/>
    <property type="project" value="TreeGrafter"/>
</dbReference>
<keyword evidence="1" id="KW-0378">Hydrolase</keyword>
<dbReference type="PANTHER" id="PTHR42776">
    <property type="entry name" value="SERINE PEPTIDASE S9 FAMILY MEMBER"/>
    <property type="match status" value="1"/>
</dbReference>
<dbReference type="AlphaFoldDB" id="A0A7S0A5B6"/>
<dbReference type="Gene3D" id="3.40.50.1820">
    <property type="entry name" value="alpha/beta hydrolase"/>
    <property type="match status" value="1"/>
</dbReference>
<organism evidence="3">
    <name type="scientific">Pyrodinium bahamense</name>
    <dbReference type="NCBI Taxonomy" id="73915"/>
    <lineage>
        <taxon>Eukaryota</taxon>
        <taxon>Sar</taxon>
        <taxon>Alveolata</taxon>
        <taxon>Dinophyceae</taxon>
        <taxon>Gonyaulacales</taxon>
        <taxon>Pyrocystaceae</taxon>
        <taxon>Pyrodinium</taxon>
    </lineage>
</organism>
<dbReference type="InterPro" id="IPR029058">
    <property type="entry name" value="AB_hydrolase_fold"/>
</dbReference>
<gene>
    <name evidence="3" type="ORF">PBAH0796_LOCUS8842</name>
</gene>
<dbReference type="SUPFAM" id="SSF53474">
    <property type="entry name" value="alpha/beta-Hydrolases"/>
    <property type="match status" value="1"/>
</dbReference>
<evidence type="ECO:0000259" key="2">
    <source>
        <dbReference type="Pfam" id="PF00326"/>
    </source>
</evidence>
<reference evidence="3" key="1">
    <citation type="submission" date="2021-01" db="EMBL/GenBank/DDBJ databases">
        <authorList>
            <person name="Corre E."/>
            <person name="Pelletier E."/>
            <person name="Niang G."/>
            <person name="Scheremetjew M."/>
            <person name="Finn R."/>
            <person name="Kale V."/>
            <person name="Holt S."/>
            <person name="Cochrane G."/>
            <person name="Meng A."/>
            <person name="Brown T."/>
            <person name="Cohen L."/>
        </authorList>
    </citation>
    <scope>NUCLEOTIDE SEQUENCE</scope>
    <source>
        <strain evidence="3">Pbaha01</strain>
    </source>
</reference>
<dbReference type="GO" id="GO:0006508">
    <property type="term" value="P:proteolysis"/>
    <property type="evidence" value="ECO:0007669"/>
    <property type="project" value="InterPro"/>
</dbReference>
<dbReference type="Pfam" id="PF00326">
    <property type="entry name" value="Peptidase_S9"/>
    <property type="match status" value="1"/>
</dbReference>
<dbReference type="InterPro" id="IPR001375">
    <property type="entry name" value="Peptidase_S9_cat"/>
</dbReference>
<evidence type="ECO:0000313" key="3">
    <source>
        <dbReference type="EMBL" id="CAD8353475.1"/>
    </source>
</evidence>
<dbReference type="EMBL" id="HBEG01014524">
    <property type="protein sequence ID" value="CAD8353475.1"/>
    <property type="molecule type" value="Transcribed_RNA"/>
</dbReference>
<evidence type="ECO:0000256" key="1">
    <source>
        <dbReference type="ARBA" id="ARBA00022801"/>
    </source>
</evidence>
<dbReference type="PANTHER" id="PTHR42776:SF27">
    <property type="entry name" value="DIPEPTIDYL PEPTIDASE FAMILY MEMBER 6"/>
    <property type="match status" value="1"/>
</dbReference>
<accession>A0A7S0A5B6</accession>
<proteinExistence type="predicted"/>
<sequence length="977" mass="104644">MAATATNANARAAPKVKKVRSRTFIPTEEAPFLTAADQPLLLSPDGVRTARFELGDKGMQLRVEAAPAFGPEGSATAVATARDVIERVAIIPREKLGIMGVRDLFWLDDRCFLITGYDGPAGRFYGWIADLRSDRATLVAMPSRESSIFVPTGIDGLPLVRRDEHGAPELLLGFTTEGPDGSPLRSWSWYSVSSSDLVDAAVDEELPTRLWREAVLSRFGEIEALLLVNGSVHRRTPEGWRNIGTVMLAAAEGDAALAGLQTLLPREYLISAGPDYSVFAIDVLSPSSALPQVTPPMEDLVLATGAGVEPRGVRPGGDVADVAAWVLGQCCERQTAALVHMTAEEGASPLPLFAHPFADVSPVGIWVDPETECPEAVMVEDLRPRAYALRHPTTKLLAALRQGLPAKVRLGDVAVPVEEMEPQVVYRHGDRWLVAYWHPALAEPLVLPALVQGGRVEWVGDRALPARGGALNAAAVPLRPRVEGHRLCVGAHDIPVYLVLPAEGDPVALIVRIHEGPQQRDGWGADGLDAWLLSRGYGVLKVNYRGSSGFGRRWSSTVHNEDTSGGFLEDVAAAVRWALHERRVLAGADPAEEHLQERQPPPVAIMGNYFGGYVALQAMLHHHGSLFACGVAVAPTQALPWWPDSHVPTAQVRTQVEALRGAESWRAGAATAARSDPAATVLAPAAHARELRRLPLLVLEFERDGPDARGELLQSLAPLGSMPSDWPRGLSFVQYAGEGRGGGVIRQNGLDQYRRIDGFLYKHLGPLVPEGNGLQCEPFIDELPFVSAALLPQTNGNLSPHARSIEQGFEDGLRELDPEQAAILPELSAASGRAAGAGFGGGASPRVRAGRRKALVAPTSRLAVREDGTVEVHVVLGEEPKGLHVLLSEVWLHIRAQGLGFTVALPRQPLRDEKVGAYRLPGTGSYVFEVAADPNVGAVENYNAWAAAGGRATILSILGPEEITAAPMVVAAEVLDV</sequence>
<protein>
    <recommendedName>
        <fullName evidence="2">Peptidase S9 prolyl oligopeptidase catalytic domain-containing protein</fullName>
    </recommendedName>
</protein>
<name>A0A7S0A5B6_9DINO</name>
<feature type="domain" description="Peptidase S9 prolyl oligopeptidase catalytic" evidence="2">
    <location>
        <begin position="531"/>
        <end position="636"/>
    </location>
</feature>